<keyword evidence="3" id="KW-1185">Reference proteome</keyword>
<name>A0ABY4Q5M9_9ACTN</name>
<proteinExistence type="predicted"/>
<gene>
    <name evidence="2" type="ORF">M4V62_38695</name>
</gene>
<accession>A0ABY4Q5M9</accession>
<evidence type="ECO:0000256" key="1">
    <source>
        <dbReference type="SAM" id="SignalP"/>
    </source>
</evidence>
<dbReference type="EMBL" id="CP097289">
    <property type="protein sequence ID" value="UQT60528.1"/>
    <property type="molecule type" value="Genomic_DNA"/>
</dbReference>
<organism evidence="2 3">
    <name type="scientific">Streptomyces durmitorensis</name>
    <dbReference type="NCBI Taxonomy" id="319947"/>
    <lineage>
        <taxon>Bacteria</taxon>
        <taxon>Bacillati</taxon>
        <taxon>Actinomycetota</taxon>
        <taxon>Actinomycetes</taxon>
        <taxon>Kitasatosporales</taxon>
        <taxon>Streptomycetaceae</taxon>
        <taxon>Streptomyces</taxon>
    </lineage>
</organism>
<keyword evidence="1" id="KW-0732">Signal</keyword>
<evidence type="ECO:0000313" key="2">
    <source>
        <dbReference type="EMBL" id="UQT60528.1"/>
    </source>
</evidence>
<dbReference type="Proteomes" id="UP000829992">
    <property type="component" value="Chromosome"/>
</dbReference>
<sequence length="137" mass="14397">MNRWKLTYVSVAGIAAVAVLTGPTATGAAAVSPHAPHAPGAAATAAPRPTLTAKATVSSVRAWQQFRMYGVSHHMRTGTRVTLQQKQGKRWVSLPASVNTTRSATYNMRVKLGLKGRNALRIVGGGAISPVVNVTVR</sequence>
<evidence type="ECO:0000313" key="3">
    <source>
        <dbReference type="Proteomes" id="UP000829992"/>
    </source>
</evidence>
<dbReference type="RefSeq" id="WP_249591862.1">
    <property type="nucleotide sequence ID" value="NZ_BAAAQL010000018.1"/>
</dbReference>
<feature type="chain" id="PRO_5046761203" description="RlpA-like protein double-psi beta-barrel domain-containing protein" evidence="1">
    <location>
        <begin position="29"/>
        <end position="137"/>
    </location>
</feature>
<reference evidence="2 3" key="1">
    <citation type="submission" date="2022-05" db="EMBL/GenBank/DDBJ databases">
        <authorList>
            <person name="Zhou X."/>
            <person name="Li K."/>
            <person name="Man Y."/>
        </authorList>
    </citation>
    <scope>NUCLEOTIDE SEQUENCE [LARGE SCALE GENOMIC DNA]</scope>
    <source>
        <strain evidence="2 3">MS405</strain>
    </source>
</reference>
<feature type="signal peptide" evidence="1">
    <location>
        <begin position="1"/>
        <end position="28"/>
    </location>
</feature>
<protein>
    <recommendedName>
        <fullName evidence="4">RlpA-like protein double-psi beta-barrel domain-containing protein</fullName>
    </recommendedName>
</protein>
<evidence type="ECO:0008006" key="4">
    <source>
        <dbReference type="Google" id="ProtNLM"/>
    </source>
</evidence>